<evidence type="ECO:0000256" key="4">
    <source>
        <dbReference type="ARBA" id="ARBA00023002"/>
    </source>
</evidence>
<dbReference type="PROSITE" id="PS50075">
    <property type="entry name" value="CARRIER"/>
    <property type="match status" value="1"/>
</dbReference>
<evidence type="ECO:0000256" key="2">
    <source>
        <dbReference type="ARBA" id="ARBA00022553"/>
    </source>
</evidence>
<dbReference type="InterPro" id="IPR006162">
    <property type="entry name" value="Ppantetheine_attach_site"/>
</dbReference>
<sequence>MVLDDRVFAQMESAETWNRVLAPKVTGSANLDAVFGHDALDFFIMTSSFAAVGGHPGQANYAAANMYMNGLAARRRLRQGRAGSVLNIGVIYGLGLLQREKGELYAGLEREGYPPVSERDIHHMFLEAIVAGRPATKEGEQAPFDITTGLKRFQWGNANPLHWHLDPRFSHFTVNDDRDNPSAAGQTQQQTLLQQLETLNEAGPMAETIVQAFGDRLEALLGLQSGAVSPQNSVAELGIDSLISVEIRNWFWKALGRDVAILKILGAGSLRRLCLDLAEQICTERDLSESSTTTSASTSVSSGILSGSSMTSNSNVGGADLDKE</sequence>
<keyword evidence="3" id="KW-0808">Transferase</keyword>
<dbReference type="SMART" id="SM00822">
    <property type="entry name" value="PKS_KR"/>
    <property type="match status" value="1"/>
</dbReference>
<evidence type="ECO:0000313" key="8">
    <source>
        <dbReference type="Proteomes" id="UP001433268"/>
    </source>
</evidence>
<dbReference type="SUPFAM" id="SSF51735">
    <property type="entry name" value="NAD(P)-binding Rossmann-fold domains"/>
    <property type="match status" value="1"/>
</dbReference>
<dbReference type="PANTHER" id="PTHR43775:SF20">
    <property type="entry name" value="HYBRID PKS-NRPS SYNTHETASE APDA"/>
    <property type="match status" value="1"/>
</dbReference>
<keyword evidence="8" id="KW-1185">Reference proteome</keyword>
<dbReference type="PANTHER" id="PTHR43775">
    <property type="entry name" value="FATTY ACID SYNTHASE"/>
    <property type="match status" value="1"/>
</dbReference>
<dbReference type="InterPro" id="IPR050091">
    <property type="entry name" value="PKS_NRPS_Biosynth_Enz"/>
</dbReference>
<dbReference type="RefSeq" id="XP_066674333.1">
    <property type="nucleotide sequence ID" value="XM_066804560.1"/>
</dbReference>
<organism evidence="7 8">
    <name type="scientific">Apiospora hydei</name>
    <dbReference type="NCBI Taxonomy" id="1337664"/>
    <lineage>
        <taxon>Eukaryota</taxon>
        <taxon>Fungi</taxon>
        <taxon>Dikarya</taxon>
        <taxon>Ascomycota</taxon>
        <taxon>Pezizomycotina</taxon>
        <taxon>Sordariomycetes</taxon>
        <taxon>Xylariomycetidae</taxon>
        <taxon>Amphisphaeriales</taxon>
        <taxon>Apiosporaceae</taxon>
        <taxon>Apiospora</taxon>
    </lineage>
</organism>
<dbReference type="InterPro" id="IPR013968">
    <property type="entry name" value="PKS_KR"/>
</dbReference>
<dbReference type="InterPro" id="IPR009081">
    <property type="entry name" value="PP-bd_ACP"/>
</dbReference>
<keyword evidence="1" id="KW-0596">Phosphopantetheine</keyword>
<keyword evidence="4" id="KW-0560">Oxidoreductase</keyword>
<dbReference type="SMART" id="SM00823">
    <property type="entry name" value="PKS_PP"/>
    <property type="match status" value="1"/>
</dbReference>
<proteinExistence type="predicted"/>
<evidence type="ECO:0000256" key="5">
    <source>
        <dbReference type="SAM" id="MobiDB-lite"/>
    </source>
</evidence>
<dbReference type="Gene3D" id="3.40.50.720">
    <property type="entry name" value="NAD(P)-binding Rossmann-like Domain"/>
    <property type="match status" value="1"/>
</dbReference>
<comment type="caution">
    <text evidence="7">The sequence shown here is derived from an EMBL/GenBank/DDBJ whole genome shotgun (WGS) entry which is preliminary data.</text>
</comment>
<dbReference type="InterPro" id="IPR057326">
    <property type="entry name" value="KR_dom"/>
</dbReference>
<evidence type="ECO:0000313" key="7">
    <source>
        <dbReference type="EMBL" id="KAK8093560.1"/>
    </source>
</evidence>
<dbReference type="InterPro" id="IPR036291">
    <property type="entry name" value="NAD(P)-bd_dom_sf"/>
</dbReference>
<dbReference type="Pfam" id="PF00550">
    <property type="entry name" value="PP-binding"/>
    <property type="match status" value="1"/>
</dbReference>
<evidence type="ECO:0000256" key="3">
    <source>
        <dbReference type="ARBA" id="ARBA00022679"/>
    </source>
</evidence>
<evidence type="ECO:0000259" key="6">
    <source>
        <dbReference type="PROSITE" id="PS50075"/>
    </source>
</evidence>
<protein>
    <submittedName>
        <fullName evidence="7">PKS-NRPS hybrid synthetase psoA</fullName>
    </submittedName>
</protein>
<dbReference type="Gene3D" id="1.10.1200.10">
    <property type="entry name" value="ACP-like"/>
    <property type="match status" value="1"/>
</dbReference>
<feature type="compositionally biased region" description="Low complexity" evidence="5">
    <location>
        <begin position="289"/>
        <end position="314"/>
    </location>
</feature>
<dbReference type="Proteomes" id="UP001433268">
    <property type="component" value="Unassembled WGS sequence"/>
</dbReference>
<reference evidence="7 8" key="1">
    <citation type="submission" date="2023-01" db="EMBL/GenBank/DDBJ databases">
        <title>Analysis of 21 Apiospora genomes using comparative genomics revels a genus with tremendous synthesis potential of carbohydrate active enzymes and secondary metabolites.</title>
        <authorList>
            <person name="Sorensen T."/>
        </authorList>
    </citation>
    <scope>NUCLEOTIDE SEQUENCE [LARGE SCALE GENOMIC DNA]</scope>
    <source>
        <strain evidence="7 8">CBS 114990</strain>
    </source>
</reference>
<evidence type="ECO:0000256" key="1">
    <source>
        <dbReference type="ARBA" id="ARBA00022450"/>
    </source>
</evidence>
<accession>A0ABR1XA28</accession>
<name>A0ABR1XA28_9PEZI</name>
<gene>
    <name evidence="7" type="ORF">PG997_000245</name>
</gene>
<dbReference type="EMBL" id="JAQQWN010000002">
    <property type="protein sequence ID" value="KAK8093560.1"/>
    <property type="molecule type" value="Genomic_DNA"/>
</dbReference>
<dbReference type="Pfam" id="PF08659">
    <property type="entry name" value="KR"/>
    <property type="match status" value="1"/>
</dbReference>
<dbReference type="InterPro" id="IPR020806">
    <property type="entry name" value="PKS_PP-bd"/>
</dbReference>
<dbReference type="InterPro" id="IPR036736">
    <property type="entry name" value="ACP-like_sf"/>
</dbReference>
<dbReference type="PROSITE" id="PS00012">
    <property type="entry name" value="PHOSPHOPANTETHEINE"/>
    <property type="match status" value="1"/>
</dbReference>
<dbReference type="SUPFAM" id="SSF47336">
    <property type="entry name" value="ACP-like"/>
    <property type="match status" value="1"/>
</dbReference>
<feature type="region of interest" description="Disordered" evidence="5">
    <location>
        <begin position="286"/>
        <end position="324"/>
    </location>
</feature>
<keyword evidence="2" id="KW-0597">Phosphoprotein</keyword>
<dbReference type="GeneID" id="92037620"/>
<feature type="domain" description="Carrier" evidence="6">
    <location>
        <begin position="204"/>
        <end position="281"/>
    </location>
</feature>